<organism evidence="2 3">
    <name type="scientific">Puccinia coronata f. sp. avenae</name>
    <dbReference type="NCBI Taxonomy" id="200324"/>
    <lineage>
        <taxon>Eukaryota</taxon>
        <taxon>Fungi</taxon>
        <taxon>Dikarya</taxon>
        <taxon>Basidiomycota</taxon>
        <taxon>Pucciniomycotina</taxon>
        <taxon>Pucciniomycetes</taxon>
        <taxon>Pucciniales</taxon>
        <taxon>Pucciniaceae</taxon>
        <taxon>Puccinia</taxon>
    </lineage>
</organism>
<dbReference type="InterPro" id="IPR006722">
    <property type="entry name" value="Sedlin"/>
</dbReference>
<comment type="caution">
    <text evidence="2">The sequence shown here is derived from an EMBL/GenBank/DDBJ whole genome shotgun (WGS) entry which is preliminary data.</text>
</comment>
<accession>A0A2N5S047</accession>
<gene>
    <name evidence="2" type="ORF">PCANC_26021</name>
</gene>
<dbReference type="GO" id="GO:0005737">
    <property type="term" value="C:cytoplasm"/>
    <property type="evidence" value="ECO:0007669"/>
    <property type="project" value="GOC"/>
</dbReference>
<dbReference type="GO" id="GO:0006888">
    <property type="term" value="P:endoplasmic reticulum to Golgi vesicle-mediated transport"/>
    <property type="evidence" value="ECO:0007669"/>
    <property type="project" value="InterPro"/>
</dbReference>
<proteinExistence type="predicted"/>
<evidence type="ECO:0000313" key="3">
    <source>
        <dbReference type="Proteomes" id="UP000235388"/>
    </source>
</evidence>
<dbReference type="Gene3D" id="3.30.450.70">
    <property type="match status" value="1"/>
</dbReference>
<dbReference type="OrthoDB" id="10252102at2759"/>
<name>A0A2N5S047_9BASI</name>
<evidence type="ECO:0000313" key="2">
    <source>
        <dbReference type="EMBL" id="PLW06562.1"/>
    </source>
</evidence>
<keyword evidence="3" id="KW-1185">Reference proteome</keyword>
<dbReference type="CDD" id="cd14825">
    <property type="entry name" value="TRAPPC2_sedlin"/>
    <property type="match status" value="1"/>
</dbReference>
<dbReference type="InterPro" id="IPR011012">
    <property type="entry name" value="Longin-like_dom_sf"/>
</dbReference>
<evidence type="ECO:0000256" key="1">
    <source>
        <dbReference type="SAM" id="MobiDB-lite"/>
    </source>
</evidence>
<evidence type="ECO:0008006" key="4">
    <source>
        <dbReference type="Google" id="ProtNLM"/>
    </source>
</evidence>
<feature type="compositionally biased region" description="Basic and acidic residues" evidence="1">
    <location>
        <begin position="155"/>
        <end position="171"/>
    </location>
</feature>
<reference evidence="2 3" key="1">
    <citation type="submission" date="2017-11" db="EMBL/GenBank/DDBJ databases">
        <title>De novo assembly and phasing of dikaryotic genomes from two isolates of Puccinia coronata f. sp. avenae, the causal agent of oat crown rust.</title>
        <authorList>
            <person name="Miller M.E."/>
            <person name="Zhang Y."/>
            <person name="Omidvar V."/>
            <person name="Sperschneider J."/>
            <person name="Schwessinger B."/>
            <person name="Raley C."/>
            <person name="Palmer J.M."/>
            <person name="Garnica D."/>
            <person name="Upadhyaya N."/>
            <person name="Rathjen J."/>
            <person name="Taylor J.M."/>
            <person name="Park R.F."/>
            <person name="Dodds P.N."/>
            <person name="Hirsch C.D."/>
            <person name="Kianian S.F."/>
            <person name="Figueroa M."/>
        </authorList>
    </citation>
    <scope>NUCLEOTIDE SEQUENCE [LARGE SCALE GENOMIC DNA]</scope>
    <source>
        <strain evidence="2">12NC29</strain>
    </source>
</reference>
<dbReference type="SUPFAM" id="SSF64356">
    <property type="entry name" value="SNARE-like"/>
    <property type="match status" value="1"/>
</dbReference>
<dbReference type="Proteomes" id="UP000235388">
    <property type="component" value="Unassembled WGS sequence"/>
</dbReference>
<dbReference type="STRING" id="200324.A0A2N5S047"/>
<dbReference type="Pfam" id="PF04628">
    <property type="entry name" value="Sedlin_N"/>
    <property type="match status" value="1"/>
</dbReference>
<protein>
    <recommendedName>
        <fullName evidence="4">Trafficking protein particle complex subunit</fullName>
    </recommendedName>
</protein>
<dbReference type="EMBL" id="PGCJ01001304">
    <property type="protein sequence ID" value="PLW06562.1"/>
    <property type="molecule type" value="Genomic_DNA"/>
</dbReference>
<sequence>MNLLIQNQDSKLPAASFEVGLVNKLCYPTGTPSFCRFGRGRLRGCASGGLARLTGAAATAIHIYMYCVWKHHHERTIIFEEVDLITVGPVGKRKMSYYFVIVGVLDNPIYEAHLTTSKTSVSSSVPPAPLSAHPSYSLLQELGGVTSPGGVGGGQEEKAEKEKDQAGQEDRSVISYARKQSEKGRHLVQLVSHAALDTIDALIWSDKSMYLKQIDRFHEWSVSAWIPPGGMRFVLLHEIKTNDDGIKMFFLEAWESFVRHQMSPFYEINTRINSAQLDLRIKTSARKYL</sequence>
<feature type="region of interest" description="Disordered" evidence="1">
    <location>
        <begin position="147"/>
        <end position="171"/>
    </location>
</feature>
<dbReference type="PANTHER" id="PTHR12403">
    <property type="entry name" value="TRAFFICKING PROTEIN PARTICLE COMPLEX SUBUNIT 2"/>
    <property type="match status" value="1"/>
</dbReference>
<dbReference type="AlphaFoldDB" id="A0A2N5S047"/>